<keyword evidence="7" id="KW-1185">Reference proteome</keyword>
<name>A0A833QU81_9POAL</name>
<dbReference type="GO" id="GO:0009658">
    <property type="term" value="P:chloroplast organization"/>
    <property type="evidence" value="ECO:0007669"/>
    <property type="project" value="TreeGrafter"/>
</dbReference>
<dbReference type="Proteomes" id="UP000623129">
    <property type="component" value="Unassembled WGS sequence"/>
</dbReference>
<dbReference type="SUPFAM" id="SSF53613">
    <property type="entry name" value="Ribokinase-like"/>
    <property type="match status" value="1"/>
</dbReference>
<proteinExistence type="inferred from homology"/>
<comment type="caution">
    <text evidence="6">The sequence shown here is derived from an EMBL/GenBank/DDBJ whole genome shotgun (WGS) entry which is preliminary data.</text>
</comment>
<feature type="compositionally biased region" description="Basic residues" evidence="4">
    <location>
        <begin position="94"/>
        <end position="103"/>
    </location>
</feature>
<dbReference type="Gene3D" id="3.40.1190.20">
    <property type="match status" value="1"/>
</dbReference>
<protein>
    <submittedName>
        <fullName evidence="6">Fructokinase-like 2</fullName>
    </submittedName>
</protein>
<keyword evidence="3 6" id="KW-0418">Kinase</keyword>
<evidence type="ECO:0000313" key="7">
    <source>
        <dbReference type="Proteomes" id="UP000623129"/>
    </source>
</evidence>
<evidence type="ECO:0000259" key="5">
    <source>
        <dbReference type="Pfam" id="PF00294"/>
    </source>
</evidence>
<dbReference type="PANTHER" id="PTHR43085:SF2">
    <property type="entry name" value="FRUCTOKINASE-LIKE 2, CHLOROPLASTIC"/>
    <property type="match status" value="1"/>
</dbReference>
<evidence type="ECO:0000256" key="3">
    <source>
        <dbReference type="ARBA" id="ARBA00022777"/>
    </source>
</evidence>
<gene>
    <name evidence="6" type="ORF">FCM35_KLT05235</name>
</gene>
<evidence type="ECO:0000256" key="1">
    <source>
        <dbReference type="ARBA" id="ARBA00010688"/>
    </source>
</evidence>
<feature type="compositionally biased region" description="Basic residues" evidence="4">
    <location>
        <begin position="273"/>
        <end position="283"/>
    </location>
</feature>
<dbReference type="CDD" id="cd01167">
    <property type="entry name" value="bac_FRK"/>
    <property type="match status" value="1"/>
</dbReference>
<dbReference type="InterPro" id="IPR011611">
    <property type="entry name" value="PfkB_dom"/>
</dbReference>
<dbReference type="OrthoDB" id="415590at2759"/>
<organism evidence="6 7">
    <name type="scientific">Carex littledalei</name>
    <dbReference type="NCBI Taxonomy" id="544730"/>
    <lineage>
        <taxon>Eukaryota</taxon>
        <taxon>Viridiplantae</taxon>
        <taxon>Streptophyta</taxon>
        <taxon>Embryophyta</taxon>
        <taxon>Tracheophyta</taxon>
        <taxon>Spermatophyta</taxon>
        <taxon>Magnoliopsida</taxon>
        <taxon>Liliopsida</taxon>
        <taxon>Poales</taxon>
        <taxon>Cyperaceae</taxon>
        <taxon>Cyperoideae</taxon>
        <taxon>Cariceae</taxon>
        <taxon>Carex</taxon>
        <taxon>Carex subgen. Euthyceras</taxon>
    </lineage>
</organism>
<evidence type="ECO:0000256" key="2">
    <source>
        <dbReference type="ARBA" id="ARBA00022679"/>
    </source>
</evidence>
<dbReference type="InterPro" id="IPR029056">
    <property type="entry name" value="Ribokinase-like"/>
</dbReference>
<accession>A0A833QU81</accession>
<feature type="domain" description="Carbohydrate kinase PfkB" evidence="5">
    <location>
        <begin position="381"/>
        <end position="637"/>
    </location>
</feature>
<sequence length="708" mass="80193">MATIHFQGLSSCPPKLLLRNMAYASSTWSLPFLRMRLNFGSEVSRPKLLRYEKTRLNHNHWIVSASKKNAAKIEPDDINDGVNINISSEENKKPTRRGRKKKSSKETEEEIIPVEGTTELTVDQVEIKPTRRGRKKSSEKTDEEIIPVETTPELTADQVEKKLTRHGRKKRSSKETEEEIIPVEETTELTVDQVEKKPTRRGRKKKTEEEIIPVEATPELTVDQVEKTIEPAGPTEELQNEKFYMRNLDPEIEPVASISEVEDDSENEEKNTRPKRGYKKKATKKTDQADLTRYETLTHEDEQEKESLTNFEKTAVQETVMRPEDDPYYISDISWYPLVICFGPAKASFIPYAKPAYRVFERDMHQNMPWLYWLPDTFFRAPGSDASSVAIALARLGGRVGFMGKLGLDKQGMAVLNELKKNRVEIRCVKMDDSTSTAVSRMKLTPVRNSLKAKCVGPAAEDSFSNSDIDLDVLKEAKLLYFSSSALLDPKSKSALMEVISIIKSQGGLIFFDVNLPMPLWHSSEEARSFLKESFAVADFIELTVHELNFLHGIEQNVMENEGDVKYVHRSREEVKEVWHDDLAVLFVTNGASGVSYYTKEHDKFFRGSEDLQIEPSSCDMSASGDALVAALLKSIVFDPEVATDPYFLEENIRYALSSGQTAQIIATGQSGFYDDYEPFPDYQAVTTHDGTDDEEGSYRDRVGELVG</sequence>
<feature type="region of interest" description="Disordered" evidence="4">
    <location>
        <begin position="688"/>
        <end position="708"/>
    </location>
</feature>
<keyword evidence="2" id="KW-0808">Transferase</keyword>
<dbReference type="AlphaFoldDB" id="A0A833QU81"/>
<feature type="region of interest" description="Disordered" evidence="4">
    <location>
        <begin position="256"/>
        <end position="287"/>
    </location>
</feature>
<dbReference type="GO" id="GO:0042644">
    <property type="term" value="C:chloroplast nucleoid"/>
    <property type="evidence" value="ECO:0007669"/>
    <property type="project" value="TreeGrafter"/>
</dbReference>
<feature type="compositionally biased region" description="Basic and acidic residues" evidence="4">
    <location>
        <begin position="697"/>
        <end position="708"/>
    </location>
</feature>
<dbReference type="PANTHER" id="PTHR43085">
    <property type="entry name" value="HEXOKINASE FAMILY MEMBER"/>
    <property type="match status" value="1"/>
</dbReference>
<evidence type="ECO:0000256" key="4">
    <source>
        <dbReference type="SAM" id="MobiDB-lite"/>
    </source>
</evidence>
<comment type="similarity">
    <text evidence="1">Belongs to the carbohydrate kinase PfkB family.</text>
</comment>
<dbReference type="Pfam" id="PF00294">
    <property type="entry name" value="PfkB"/>
    <property type="match status" value="1"/>
</dbReference>
<dbReference type="GO" id="GO:0009662">
    <property type="term" value="P:etioplast organization"/>
    <property type="evidence" value="ECO:0007669"/>
    <property type="project" value="TreeGrafter"/>
</dbReference>
<dbReference type="InterPro" id="IPR050306">
    <property type="entry name" value="PfkB_Carbo_kinase"/>
</dbReference>
<dbReference type="GO" id="GO:0016301">
    <property type="term" value="F:kinase activity"/>
    <property type="evidence" value="ECO:0007669"/>
    <property type="project" value="UniProtKB-KW"/>
</dbReference>
<dbReference type="EMBL" id="SWLB01000014">
    <property type="protein sequence ID" value="KAF3329904.1"/>
    <property type="molecule type" value="Genomic_DNA"/>
</dbReference>
<dbReference type="GO" id="GO:0042793">
    <property type="term" value="P:plastid transcription"/>
    <property type="evidence" value="ECO:0007669"/>
    <property type="project" value="TreeGrafter"/>
</dbReference>
<reference evidence="6" key="1">
    <citation type="submission" date="2020-01" db="EMBL/GenBank/DDBJ databases">
        <title>Genome sequence of Kobresia littledalei, the first chromosome-level genome in the family Cyperaceae.</title>
        <authorList>
            <person name="Qu G."/>
        </authorList>
    </citation>
    <scope>NUCLEOTIDE SEQUENCE</scope>
    <source>
        <strain evidence="6">C.B.Clarke</strain>
        <tissue evidence="6">Leaf</tissue>
    </source>
</reference>
<feature type="region of interest" description="Disordered" evidence="4">
    <location>
        <begin position="75"/>
        <end position="145"/>
    </location>
</feature>
<evidence type="ECO:0000313" key="6">
    <source>
        <dbReference type="EMBL" id="KAF3329904.1"/>
    </source>
</evidence>